<feature type="compositionally biased region" description="Basic residues" evidence="4">
    <location>
        <begin position="198"/>
        <end position="207"/>
    </location>
</feature>
<dbReference type="PANTHER" id="PTHR47847:SF2">
    <property type="entry name" value="FCS-LIKE ZINC FINGER 17-RELATED"/>
    <property type="match status" value="1"/>
</dbReference>
<dbReference type="Gramene" id="OMERI01G15650.1">
    <property type="protein sequence ID" value="OMERI01G15650.1"/>
    <property type="gene ID" value="OMERI01G15650"/>
</dbReference>
<reference evidence="6" key="1">
    <citation type="submission" date="2015-04" db="UniProtKB">
        <authorList>
            <consortium name="EnsemblPlants"/>
        </authorList>
    </citation>
    <scope>IDENTIFICATION</scope>
</reference>
<dbReference type="Pfam" id="PF04570">
    <property type="entry name" value="zf-FLZ"/>
    <property type="match status" value="1"/>
</dbReference>
<dbReference type="InterPro" id="IPR007650">
    <property type="entry name" value="Zf-FLZ_dom"/>
</dbReference>
<dbReference type="PANTHER" id="PTHR47847">
    <property type="entry name" value="FCS-LIKE ZINC FINGER 17"/>
    <property type="match status" value="1"/>
</dbReference>
<proteinExistence type="inferred from homology"/>
<evidence type="ECO:0000313" key="7">
    <source>
        <dbReference type="Proteomes" id="UP000008021"/>
    </source>
</evidence>
<name>A0A0E0C2I4_9ORYZ</name>
<reference evidence="6" key="2">
    <citation type="submission" date="2018-05" db="EMBL/GenBank/DDBJ databases">
        <title>OmerRS3 (Oryza meridionalis Reference Sequence Version 3).</title>
        <authorList>
            <person name="Zhang J."/>
            <person name="Kudrna D."/>
            <person name="Lee S."/>
            <person name="Talag J."/>
            <person name="Welchert J."/>
            <person name="Wing R.A."/>
        </authorList>
    </citation>
    <scope>NUCLEOTIDE SEQUENCE [LARGE SCALE GENOMIC DNA]</scope>
    <source>
        <strain evidence="6">cv. OR44</strain>
    </source>
</reference>
<keyword evidence="7" id="KW-1185">Reference proteome</keyword>
<feature type="domain" description="FLZ-type" evidence="5">
    <location>
        <begin position="109"/>
        <end position="168"/>
    </location>
</feature>
<organism evidence="6">
    <name type="scientific">Oryza meridionalis</name>
    <dbReference type="NCBI Taxonomy" id="40149"/>
    <lineage>
        <taxon>Eukaryota</taxon>
        <taxon>Viridiplantae</taxon>
        <taxon>Streptophyta</taxon>
        <taxon>Embryophyta</taxon>
        <taxon>Tracheophyta</taxon>
        <taxon>Spermatophyta</taxon>
        <taxon>Magnoliopsida</taxon>
        <taxon>Liliopsida</taxon>
        <taxon>Poales</taxon>
        <taxon>Poaceae</taxon>
        <taxon>BOP clade</taxon>
        <taxon>Oryzoideae</taxon>
        <taxon>Oryzeae</taxon>
        <taxon>Oryzinae</taxon>
        <taxon>Oryza</taxon>
    </lineage>
</organism>
<feature type="zinc finger region" description="FLZ-type" evidence="3">
    <location>
        <begin position="109"/>
        <end position="168"/>
    </location>
</feature>
<evidence type="ECO:0000256" key="1">
    <source>
        <dbReference type="ARBA" id="ARBA00009374"/>
    </source>
</evidence>
<feature type="compositionally biased region" description="Basic and acidic residues" evidence="4">
    <location>
        <begin position="172"/>
        <end position="182"/>
    </location>
</feature>
<protein>
    <recommendedName>
        <fullName evidence="5">FLZ-type domain-containing protein</fullName>
    </recommendedName>
</protein>
<sequence length="207" mass="22470">MLPRSQSIFHLGEEGGVVHCHRGGNHLVAASMGMGGAGGHYGSGTRGGGRRARERERLVVGLQIIVHSQHHHGRHAHAHAASVVLKQMVRPRAAAAAAAAGRHGAVSCSFLKACSLCRRELSPTKDVYMYSFLKACSLCRRELSPTKDVYMYSEECRWQQIAVDEAREREAAAAAGRPERRGLARHHSPHRAAAPVRGRPRKTLAVA</sequence>
<feature type="region of interest" description="Disordered" evidence="4">
    <location>
        <begin position="172"/>
        <end position="207"/>
    </location>
</feature>
<dbReference type="AlphaFoldDB" id="A0A0E0C2I4"/>
<evidence type="ECO:0000259" key="5">
    <source>
        <dbReference type="PROSITE" id="PS51795"/>
    </source>
</evidence>
<dbReference type="PROSITE" id="PS51795">
    <property type="entry name" value="ZF_FLZ"/>
    <property type="match status" value="1"/>
</dbReference>
<evidence type="ECO:0000256" key="2">
    <source>
        <dbReference type="ARBA" id="ARBA00022723"/>
    </source>
</evidence>
<dbReference type="GO" id="GO:0046872">
    <property type="term" value="F:metal ion binding"/>
    <property type="evidence" value="ECO:0007669"/>
    <property type="project" value="UniProtKB-KW"/>
</dbReference>
<evidence type="ECO:0000313" key="6">
    <source>
        <dbReference type="EnsemblPlants" id="OMERI01G15650.1"/>
    </source>
</evidence>
<dbReference type="HOGENOM" id="CLU_127907_0_0_1"/>
<accession>A0A0E0C2I4</accession>
<dbReference type="STRING" id="40149.A0A0E0C2I4"/>
<dbReference type="EnsemblPlants" id="OMERI01G15650.1">
    <property type="protein sequence ID" value="OMERI01G15650.1"/>
    <property type="gene ID" value="OMERI01G15650"/>
</dbReference>
<dbReference type="eggNOG" id="ENOG502S8BY">
    <property type="taxonomic scope" value="Eukaryota"/>
</dbReference>
<dbReference type="Proteomes" id="UP000008021">
    <property type="component" value="Chromosome 1"/>
</dbReference>
<dbReference type="InterPro" id="IPR044181">
    <property type="entry name" value="FLZ17/18"/>
</dbReference>
<evidence type="ECO:0000256" key="3">
    <source>
        <dbReference type="PROSITE-ProRule" id="PRU01131"/>
    </source>
</evidence>
<comment type="similarity">
    <text evidence="1">Belongs to the FLZ family.</text>
</comment>
<evidence type="ECO:0000256" key="4">
    <source>
        <dbReference type="SAM" id="MobiDB-lite"/>
    </source>
</evidence>
<keyword evidence="2" id="KW-0479">Metal-binding</keyword>